<dbReference type="InterPro" id="IPR007214">
    <property type="entry name" value="YbaK/aa-tRNA-synth-assoc-dom"/>
</dbReference>
<dbReference type="PANTHER" id="PTHR30411:SF0">
    <property type="entry name" value="CYS-TRNA(PRO)_CYS-TRNA(CYS) DEACYLASE YBAK"/>
    <property type="match status" value="1"/>
</dbReference>
<proteinExistence type="inferred from homology"/>
<name>A0A0Q9ZZV2_9GAMM</name>
<dbReference type="Gene3D" id="3.90.960.10">
    <property type="entry name" value="YbaK/aminoacyl-tRNA synthetase-associated domain"/>
    <property type="match status" value="1"/>
</dbReference>
<evidence type="ECO:0000256" key="2">
    <source>
        <dbReference type="ARBA" id="ARBA00022917"/>
    </source>
</evidence>
<dbReference type="NCBIfam" id="TIGR00011">
    <property type="entry name" value="YbaK_EbsC"/>
    <property type="match status" value="1"/>
</dbReference>
<dbReference type="InterPro" id="IPR004369">
    <property type="entry name" value="Prolyl-tRNA_editing_YbaK/EbsC"/>
</dbReference>
<dbReference type="Proteomes" id="UP000050836">
    <property type="component" value="Unassembled WGS sequence"/>
</dbReference>
<accession>A0A0Q9ZZV2</accession>
<sequence length="158" mass="16734">MAKGTRATAALARAGVAHDVHAYDYSAEVDSKGLAAAQALGIVPARMFKTLMAWVDKQPVVAVIPSDRRLSLKKLAAHCGGKQAQMMEVPEAEKRSGYKVGGISPFAQQRPAAIVFASCARQHATLYINAGQRGLLLEIAPADAVCFLQATLADICED</sequence>
<protein>
    <recommendedName>
        <fullName evidence="4">Cys-tRNA(Pro)/Cys-tRNA(Cys) deacylase</fullName>
        <ecNumber evidence="4">4.2.-.-</ecNumber>
    </recommendedName>
</protein>
<dbReference type="RefSeq" id="WP_054657972.1">
    <property type="nucleotide sequence ID" value="NZ_BAZI01000047.1"/>
</dbReference>
<feature type="domain" description="YbaK/aminoacyl-tRNA synthetase-associated" evidence="5">
    <location>
        <begin position="35"/>
        <end position="143"/>
    </location>
</feature>
<evidence type="ECO:0000313" key="7">
    <source>
        <dbReference type="Proteomes" id="UP000050836"/>
    </source>
</evidence>
<evidence type="ECO:0000313" key="6">
    <source>
        <dbReference type="EMBL" id="KRG38491.1"/>
    </source>
</evidence>
<organism evidence="6 7">
    <name type="scientific">Stenotrophomonas pictorum JCM 9942</name>
    <dbReference type="NCBI Taxonomy" id="1236960"/>
    <lineage>
        <taxon>Bacteria</taxon>
        <taxon>Pseudomonadati</taxon>
        <taxon>Pseudomonadota</taxon>
        <taxon>Gammaproteobacteria</taxon>
        <taxon>Lysobacterales</taxon>
        <taxon>Lysobacteraceae</taxon>
        <taxon>Stenotrophomonas</taxon>
    </lineage>
</organism>
<keyword evidence="2 4" id="KW-0648">Protein biosynthesis</keyword>
<comment type="caution">
    <text evidence="6">The sequence shown here is derived from an EMBL/GenBank/DDBJ whole genome shotgun (WGS) entry which is preliminary data.</text>
</comment>
<dbReference type="EMBL" id="LLXS01000056">
    <property type="protein sequence ID" value="KRG38491.1"/>
    <property type="molecule type" value="Genomic_DNA"/>
</dbReference>
<evidence type="ECO:0000256" key="4">
    <source>
        <dbReference type="PIRNR" id="PIRNR006181"/>
    </source>
</evidence>
<dbReference type="PANTHER" id="PTHR30411">
    <property type="entry name" value="CYTOPLASMIC PROTEIN"/>
    <property type="match status" value="1"/>
</dbReference>
<dbReference type="CDD" id="cd00002">
    <property type="entry name" value="YbaK_deacylase"/>
    <property type="match status" value="1"/>
</dbReference>
<reference evidence="6 7" key="1">
    <citation type="submission" date="2015-10" db="EMBL/GenBank/DDBJ databases">
        <title>Genome sequencing and analysis of members of genus Stenotrophomonas.</title>
        <authorList>
            <person name="Patil P.P."/>
            <person name="Midha S."/>
            <person name="Patil P.B."/>
        </authorList>
    </citation>
    <scope>NUCLEOTIDE SEQUENCE [LARGE SCALE GENOMIC DNA]</scope>
    <source>
        <strain evidence="6 7">JCM 9942</strain>
    </source>
</reference>
<dbReference type="EC" id="4.2.-.-" evidence="4"/>
<dbReference type="SUPFAM" id="SSF55826">
    <property type="entry name" value="YbaK/ProRS associated domain"/>
    <property type="match status" value="1"/>
</dbReference>
<gene>
    <name evidence="6" type="ORF">ARC78_02060</name>
</gene>
<dbReference type="GO" id="GO:0002161">
    <property type="term" value="F:aminoacyl-tRNA deacylase activity"/>
    <property type="evidence" value="ECO:0007669"/>
    <property type="project" value="InterPro"/>
</dbReference>
<dbReference type="PIRSF" id="PIRSF006181">
    <property type="entry name" value="EbsC_YbaK"/>
    <property type="match status" value="1"/>
</dbReference>
<evidence type="ECO:0000256" key="1">
    <source>
        <dbReference type="ARBA" id="ARBA00009798"/>
    </source>
</evidence>
<dbReference type="InterPro" id="IPR036754">
    <property type="entry name" value="YbaK/aa-tRNA-synt-asso_dom_sf"/>
</dbReference>
<evidence type="ECO:0000256" key="3">
    <source>
        <dbReference type="ARBA" id="ARBA00023239"/>
    </source>
</evidence>
<comment type="similarity">
    <text evidence="1 4">Belongs to the prolyl-tRNA editing family. YbaK/EbsC subfamily.</text>
</comment>
<dbReference type="Pfam" id="PF04073">
    <property type="entry name" value="tRNA_edit"/>
    <property type="match status" value="1"/>
</dbReference>
<keyword evidence="7" id="KW-1185">Reference proteome</keyword>
<keyword evidence="3 4" id="KW-0456">Lyase</keyword>
<dbReference type="GO" id="GO:0006412">
    <property type="term" value="P:translation"/>
    <property type="evidence" value="ECO:0007669"/>
    <property type="project" value="UniProtKB-KW"/>
</dbReference>
<dbReference type="OrthoDB" id="9809296at2"/>
<evidence type="ECO:0000259" key="5">
    <source>
        <dbReference type="Pfam" id="PF04073"/>
    </source>
</evidence>
<dbReference type="GO" id="GO:0016829">
    <property type="term" value="F:lyase activity"/>
    <property type="evidence" value="ECO:0007669"/>
    <property type="project" value="UniProtKB-KW"/>
</dbReference>
<dbReference type="AlphaFoldDB" id="A0A0Q9ZZV2"/>